<keyword evidence="1" id="KW-0812">Transmembrane</keyword>
<evidence type="ECO:0000259" key="2">
    <source>
        <dbReference type="Pfam" id="PF07811"/>
    </source>
</evidence>
<evidence type="ECO:0000256" key="1">
    <source>
        <dbReference type="SAM" id="Phobius"/>
    </source>
</evidence>
<evidence type="ECO:0000313" key="3">
    <source>
        <dbReference type="EMBL" id="GAA4671276.1"/>
    </source>
</evidence>
<dbReference type="Proteomes" id="UP001500621">
    <property type="component" value="Unassembled WGS sequence"/>
</dbReference>
<dbReference type="Pfam" id="PF07811">
    <property type="entry name" value="TadE"/>
    <property type="match status" value="1"/>
</dbReference>
<accession>A0ABP8VUR7</accession>
<proteinExistence type="predicted"/>
<name>A0ABP8VUR7_9ACTN</name>
<comment type="caution">
    <text evidence="3">The sequence shown here is derived from an EMBL/GenBank/DDBJ whole genome shotgun (WGS) entry which is preliminary data.</text>
</comment>
<sequence length="130" mass="12896">MSRRRPSARGGRGSRGAVTAELAMGLPLLVALTVGLVWLLAVGIAQIRVLDAARETARAVARGDDTGAAVAVGRRVAPAGGEVVVSIEGEQAVAVASGEVTGPGGLFAFLPAVTVRGEAVAVMEENGGGP</sequence>
<organism evidence="3 4">
    <name type="scientific">Nocardioides nanhaiensis</name>
    <dbReference type="NCBI Taxonomy" id="1476871"/>
    <lineage>
        <taxon>Bacteria</taxon>
        <taxon>Bacillati</taxon>
        <taxon>Actinomycetota</taxon>
        <taxon>Actinomycetes</taxon>
        <taxon>Propionibacteriales</taxon>
        <taxon>Nocardioidaceae</taxon>
        <taxon>Nocardioides</taxon>
    </lineage>
</organism>
<dbReference type="EMBL" id="BAABIM010000001">
    <property type="protein sequence ID" value="GAA4671276.1"/>
    <property type="molecule type" value="Genomic_DNA"/>
</dbReference>
<gene>
    <name evidence="3" type="ORF">GCM10023226_04850</name>
</gene>
<keyword evidence="1" id="KW-1133">Transmembrane helix</keyword>
<keyword evidence="1" id="KW-0472">Membrane</keyword>
<feature type="transmembrane region" description="Helical" evidence="1">
    <location>
        <begin position="21"/>
        <end position="41"/>
    </location>
</feature>
<dbReference type="InterPro" id="IPR012495">
    <property type="entry name" value="TadE-like_dom"/>
</dbReference>
<feature type="domain" description="TadE-like" evidence="2">
    <location>
        <begin position="16"/>
        <end position="58"/>
    </location>
</feature>
<protein>
    <recommendedName>
        <fullName evidence="2">TadE-like domain-containing protein</fullName>
    </recommendedName>
</protein>
<dbReference type="NCBIfam" id="NF041390">
    <property type="entry name" value="TadE_Rv3655c"/>
    <property type="match status" value="1"/>
</dbReference>
<reference evidence="4" key="1">
    <citation type="journal article" date="2019" name="Int. J. Syst. Evol. Microbiol.">
        <title>The Global Catalogue of Microorganisms (GCM) 10K type strain sequencing project: providing services to taxonomists for standard genome sequencing and annotation.</title>
        <authorList>
            <consortium name="The Broad Institute Genomics Platform"/>
            <consortium name="The Broad Institute Genome Sequencing Center for Infectious Disease"/>
            <person name="Wu L."/>
            <person name="Ma J."/>
        </authorList>
    </citation>
    <scope>NUCLEOTIDE SEQUENCE [LARGE SCALE GENOMIC DNA]</scope>
    <source>
        <strain evidence="4">JCM 18127</strain>
    </source>
</reference>
<dbReference type="InterPro" id="IPR049790">
    <property type="entry name" value="Rv3655c/TadE"/>
</dbReference>
<evidence type="ECO:0000313" key="4">
    <source>
        <dbReference type="Proteomes" id="UP001500621"/>
    </source>
</evidence>
<keyword evidence="4" id="KW-1185">Reference proteome</keyword>